<feature type="transmembrane region" description="Helical" evidence="8">
    <location>
        <begin position="102"/>
        <end position="124"/>
    </location>
</feature>
<keyword evidence="6 8" id="KW-1133">Transmembrane helix</keyword>
<proteinExistence type="inferred from homology"/>
<evidence type="ECO:0000256" key="4">
    <source>
        <dbReference type="ARBA" id="ARBA00022475"/>
    </source>
</evidence>
<protein>
    <submittedName>
        <fullName evidence="9">Iron ABC transporter permease</fullName>
    </submittedName>
</protein>
<dbReference type="CDD" id="cd06550">
    <property type="entry name" value="TM_ABC_iron-siderophores_like"/>
    <property type="match status" value="1"/>
</dbReference>
<accession>A0A9X1TYI5</accession>
<evidence type="ECO:0000256" key="5">
    <source>
        <dbReference type="ARBA" id="ARBA00022692"/>
    </source>
</evidence>
<evidence type="ECO:0000256" key="7">
    <source>
        <dbReference type="ARBA" id="ARBA00023136"/>
    </source>
</evidence>
<evidence type="ECO:0000256" key="8">
    <source>
        <dbReference type="SAM" id="Phobius"/>
    </source>
</evidence>
<keyword evidence="5 8" id="KW-0812">Transmembrane</keyword>
<dbReference type="SUPFAM" id="SSF81345">
    <property type="entry name" value="ABC transporter involved in vitamin B12 uptake, BtuC"/>
    <property type="match status" value="1"/>
</dbReference>
<dbReference type="Proteomes" id="UP001139336">
    <property type="component" value="Unassembled WGS sequence"/>
</dbReference>
<name>A0A9X1TYI5_9CORY</name>
<dbReference type="AlphaFoldDB" id="A0A9X1TYI5"/>
<feature type="transmembrane region" description="Helical" evidence="8">
    <location>
        <begin position="206"/>
        <end position="233"/>
    </location>
</feature>
<dbReference type="EMBL" id="JAKGSI010000001">
    <property type="protein sequence ID" value="MCF4005871.1"/>
    <property type="molecule type" value="Genomic_DNA"/>
</dbReference>
<dbReference type="GO" id="GO:0005886">
    <property type="term" value="C:plasma membrane"/>
    <property type="evidence" value="ECO:0007669"/>
    <property type="project" value="UniProtKB-SubCell"/>
</dbReference>
<comment type="subcellular location">
    <subcellularLocation>
        <location evidence="1">Cell membrane</location>
        <topology evidence="1">Multi-pass membrane protein</topology>
    </subcellularLocation>
</comment>
<evidence type="ECO:0000313" key="10">
    <source>
        <dbReference type="Proteomes" id="UP001139336"/>
    </source>
</evidence>
<dbReference type="Gene3D" id="1.10.3470.10">
    <property type="entry name" value="ABC transporter involved in vitamin B12 uptake, BtuC"/>
    <property type="match status" value="1"/>
</dbReference>
<evidence type="ECO:0000256" key="6">
    <source>
        <dbReference type="ARBA" id="ARBA00022989"/>
    </source>
</evidence>
<keyword evidence="7 8" id="KW-0472">Membrane</keyword>
<feature type="transmembrane region" description="Helical" evidence="8">
    <location>
        <begin position="254"/>
        <end position="280"/>
    </location>
</feature>
<dbReference type="GO" id="GO:0033214">
    <property type="term" value="P:siderophore-iron import into cell"/>
    <property type="evidence" value="ECO:0007669"/>
    <property type="project" value="TreeGrafter"/>
</dbReference>
<comment type="caution">
    <text evidence="9">The sequence shown here is derived from an EMBL/GenBank/DDBJ whole genome shotgun (WGS) entry which is preliminary data.</text>
</comment>
<dbReference type="InterPro" id="IPR037294">
    <property type="entry name" value="ABC_BtuC-like"/>
</dbReference>
<feature type="transmembrane region" description="Helical" evidence="8">
    <location>
        <begin position="68"/>
        <end position="90"/>
    </location>
</feature>
<comment type="similarity">
    <text evidence="2">Belongs to the binding-protein-dependent transport system permease family. FecCD subfamily.</text>
</comment>
<dbReference type="PANTHER" id="PTHR30472:SF25">
    <property type="entry name" value="ABC TRANSPORTER PERMEASE PROTEIN MJ0876-RELATED"/>
    <property type="match status" value="1"/>
</dbReference>
<dbReference type="GO" id="GO:0022857">
    <property type="term" value="F:transmembrane transporter activity"/>
    <property type="evidence" value="ECO:0007669"/>
    <property type="project" value="InterPro"/>
</dbReference>
<dbReference type="InterPro" id="IPR000522">
    <property type="entry name" value="ABC_transptr_permease_BtuC"/>
</dbReference>
<evidence type="ECO:0000313" key="9">
    <source>
        <dbReference type="EMBL" id="MCF4005871.1"/>
    </source>
</evidence>
<feature type="transmembrane region" description="Helical" evidence="8">
    <location>
        <begin position="21"/>
        <end position="48"/>
    </location>
</feature>
<gene>
    <name evidence="9" type="ORF">L1O03_01610</name>
</gene>
<evidence type="ECO:0000256" key="3">
    <source>
        <dbReference type="ARBA" id="ARBA00022448"/>
    </source>
</evidence>
<sequence length="350" mass="37294">MSEDRADSLLRAHRRTVIRRWCIIAALTVVALLAFAESILVGVMDIGWGDVFSALQDPSMMDSPSWKVLIQLRTPMAVMALLVGMLLSLAGAQMQTILGNPLAEPFTLGVSAAGAFGGALAIVLHWQIIAQPQLNIALMAWIAALLTSLLIVGVAILRGASAETMILLGIALTFLFQALLALIQYMSSAESLQQVVFWQLGSMTRASWGSNLIMAVVLVVSIPVFSVLGWQLTALRLGDARAASMGVNVTRLRIGVLLLVSLMAATTVAFTGIIGFVGLIGPHVARMLVGEDQRFFLPASLASGALMMSCAHAVSQLVRPGQVLPIAVVTAIIGVPFFLAITLTRRRSLW</sequence>
<keyword evidence="3" id="KW-0813">Transport</keyword>
<dbReference type="Pfam" id="PF01032">
    <property type="entry name" value="FecCD"/>
    <property type="match status" value="1"/>
</dbReference>
<feature type="transmembrane region" description="Helical" evidence="8">
    <location>
        <begin position="136"/>
        <end position="157"/>
    </location>
</feature>
<evidence type="ECO:0000256" key="1">
    <source>
        <dbReference type="ARBA" id="ARBA00004651"/>
    </source>
</evidence>
<evidence type="ECO:0000256" key="2">
    <source>
        <dbReference type="ARBA" id="ARBA00007935"/>
    </source>
</evidence>
<dbReference type="RefSeq" id="WP_236117662.1">
    <property type="nucleotide sequence ID" value="NZ_JAKGSI010000001.1"/>
</dbReference>
<feature type="transmembrane region" description="Helical" evidence="8">
    <location>
        <begin position="164"/>
        <end position="186"/>
    </location>
</feature>
<dbReference type="PANTHER" id="PTHR30472">
    <property type="entry name" value="FERRIC ENTEROBACTIN TRANSPORT SYSTEM PERMEASE PROTEIN"/>
    <property type="match status" value="1"/>
</dbReference>
<keyword evidence="4" id="KW-1003">Cell membrane</keyword>
<feature type="transmembrane region" description="Helical" evidence="8">
    <location>
        <begin position="323"/>
        <end position="343"/>
    </location>
</feature>
<reference evidence="9" key="1">
    <citation type="submission" date="2022-01" db="EMBL/GenBank/DDBJ databases">
        <title>Corynebacterium sp. nov isolated from isolated from the feces of the greater white-fronted geese (Anser albifrons) at Poyang Lake, PR China.</title>
        <authorList>
            <person name="Liu Q."/>
        </authorList>
    </citation>
    <scope>NUCLEOTIDE SEQUENCE</scope>
    <source>
        <strain evidence="9">JCM 32435</strain>
    </source>
</reference>
<organism evidence="9 10">
    <name type="scientific">Corynebacterium uropygiale</name>
    <dbReference type="NCBI Taxonomy" id="1775911"/>
    <lineage>
        <taxon>Bacteria</taxon>
        <taxon>Bacillati</taxon>
        <taxon>Actinomycetota</taxon>
        <taxon>Actinomycetes</taxon>
        <taxon>Mycobacteriales</taxon>
        <taxon>Corynebacteriaceae</taxon>
        <taxon>Corynebacterium</taxon>
    </lineage>
</organism>
<keyword evidence="10" id="KW-1185">Reference proteome</keyword>